<keyword evidence="7" id="KW-0808">Transferase</keyword>
<dbReference type="SUPFAM" id="SSF53098">
    <property type="entry name" value="Ribonuclease H-like"/>
    <property type="match status" value="1"/>
</dbReference>
<gene>
    <name evidence="7" type="ORF">SCTVLC_1158</name>
</gene>
<dbReference type="Pfam" id="PF00476">
    <property type="entry name" value="DNA_pol_A"/>
    <property type="match status" value="1"/>
</dbReference>
<keyword evidence="7" id="KW-0548">Nucleotidyltransferase</keyword>
<dbReference type="InterPro" id="IPR036397">
    <property type="entry name" value="RNaseH_sf"/>
</dbReference>
<reference evidence="7" key="2">
    <citation type="journal article" date="2014" name="Genome Biol. Evol.">
        <title>Settling down: the genome of Serratia symbiotica from the aphid Cinara tujafilina zooms in on the process of accommodation to a cooperative intracellular life.</title>
        <authorList>
            <person name="Manzano-Marin A."/>
            <person name="Latorre A."/>
        </authorList>
    </citation>
    <scope>NUCLEOTIDE SEQUENCE</scope>
    <source>
        <strain evidence="7">SCt-VLC</strain>
    </source>
</reference>
<dbReference type="OrthoDB" id="9764911at2"/>
<dbReference type="PANTHER" id="PTHR10133">
    <property type="entry name" value="DNA POLYMERASE I"/>
    <property type="match status" value="1"/>
</dbReference>
<dbReference type="Gene3D" id="1.10.150.20">
    <property type="entry name" value="5' to 3' exonuclease, C-terminal subdomain"/>
    <property type="match status" value="1"/>
</dbReference>
<reference evidence="7" key="1">
    <citation type="submission" date="2013-06" db="EMBL/GenBank/DDBJ databases">
        <authorList>
            <person name="Mazano-Marin A."/>
        </authorList>
    </citation>
    <scope>NUCLEOTIDE SEQUENCE</scope>
    <source>
        <strain evidence="7">SCt-VLC</strain>
    </source>
</reference>
<dbReference type="SUPFAM" id="SSF56672">
    <property type="entry name" value="DNA/RNA polymerases"/>
    <property type="match status" value="1"/>
</dbReference>
<dbReference type="InterPro" id="IPR002298">
    <property type="entry name" value="DNA_polymerase_A"/>
</dbReference>
<evidence type="ECO:0000256" key="3">
    <source>
        <dbReference type="ARBA" id="ARBA00012417"/>
    </source>
</evidence>
<dbReference type="GO" id="GO:0003887">
    <property type="term" value="F:DNA-directed DNA polymerase activity"/>
    <property type="evidence" value="ECO:0007669"/>
    <property type="project" value="UniProtKB-EC"/>
</dbReference>
<evidence type="ECO:0000259" key="6">
    <source>
        <dbReference type="SMART" id="SM00482"/>
    </source>
</evidence>
<dbReference type="PANTHER" id="PTHR10133:SF27">
    <property type="entry name" value="DNA POLYMERASE NU"/>
    <property type="match status" value="1"/>
</dbReference>
<dbReference type="AlphaFoldDB" id="A0A068RBM4"/>
<dbReference type="EC" id="2.7.7.7" evidence="3"/>
<evidence type="ECO:0000256" key="2">
    <source>
        <dbReference type="ARBA" id="ARBA00011541"/>
    </source>
</evidence>
<feature type="domain" description="DNA-directed DNA polymerase family A palm" evidence="6">
    <location>
        <begin position="369"/>
        <end position="653"/>
    </location>
</feature>
<evidence type="ECO:0000256" key="5">
    <source>
        <dbReference type="ARBA" id="ARBA00049244"/>
    </source>
</evidence>
<dbReference type="InterPro" id="IPR001098">
    <property type="entry name" value="DNA-dir_DNA_pol_A_palm_dom"/>
</dbReference>
<name>A0A068RBM4_9GAMM</name>
<keyword evidence="4" id="KW-0235">DNA replication</keyword>
<evidence type="ECO:0000256" key="4">
    <source>
        <dbReference type="ARBA" id="ARBA00022705"/>
    </source>
</evidence>
<dbReference type="GO" id="GO:0006261">
    <property type="term" value="P:DNA-templated DNA replication"/>
    <property type="evidence" value="ECO:0007669"/>
    <property type="project" value="InterPro"/>
</dbReference>
<evidence type="ECO:0000313" key="7">
    <source>
        <dbReference type="EMBL" id="CDG47876.1"/>
    </source>
</evidence>
<dbReference type="RefSeq" id="WP_061770305.1">
    <property type="nucleotide sequence ID" value="NZ_FR904233.1"/>
</dbReference>
<evidence type="ECO:0000256" key="1">
    <source>
        <dbReference type="ARBA" id="ARBA00007705"/>
    </source>
</evidence>
<dbReference type="SMART" id="SM00482">
    <property type="entry name" value="POLAc"/>
    <property type="match status" value="1"/>
</dbReference>
<dbReference type="InterPro" id="IPR043502">
    <property type="entry name" value="DNA/RNA_pol_sf"/>
</dbReference>
<dbReference type="InterPro" id="IPR012337">
    <property type="entry name" value="RNaseH-like_sf"/>
</dbReference>
<comment type="subunit">
    <text evidence="2">Single-chain monomer with multiple functions.</text>
</comment>
<comment type="similarity">
    <text evidence="1">Belongs to the DNA polymerase type-A family.</text>
</comment>
<dbReference type="GO" id="GO:0003677">
    <property type="term" value="F:DNA binding"/>
    <property type="evidence" value="ECO:0007669"/>
    <property type="project" value="InterPro"/>
</dbReference>
<dbReference type="GO" id="GO:0006302">
    <property type="term" value="P:double-strand break repair"/>
    <property type="evidence" value="ECO:0007669"/>
    <property type="project" value="TreeGrafter"/>
</dbReference>
<protein>
    <recommendedName>
        <fullName evidence="3">DNA-directed DNA polymerase</fullName>
        <ecNumber evidence="3">2.7.7.7</ecNumber>
    </recommendedName>
</protein>
<accession>A0A068RBM4</accession>
<dbReference type="Gene3D" id="3.30.420.10">
    <property type="entry name" value="Ribonuclease H-like superfamily/Ribonuclease H"/>
    <property type="match status" value="1"/>
</dbReference>
<sequence>MAKILWLDLETYSEIPIKNGTHAYAEGAKIMLFAWAIDSDPVQVWDVTANTKIPLELRLALKNPDVLIYAHNSHFDRTVLNHAMPGVVAGGVERWRDTMVKALSHGLPGSLGDLCDILSVSQDRAKDKAGKQLIQLFCKPRPKNSTIRRATAKTHPVEWQRFVEYAGLDIDAMREIDKKLPSWNYQGQELALWHRDQHINDRGVFMDMQLAEAAVTAVEMEQKVMAKRTQELTGNEVQAATQCGVMLKHIVEAFGVELPDMQASTLQRRVNDPDLPFELRELLAIRLQASSTSTSKYKTLIKSVSNDERLRGTLQFCGASRTGRWAGRLFQPQNLPRPTLRQSDIDQGIAALKVGCADLIFEDVMQLASSALRGCITAPAGKKLVVSDLSNIEGRVLAWLAGEDWKLQAFRDFDAGTGADLYKLAYARAFNISPDDVDKSMRQIGKVMELGLGFGGGVAAFVTFALVYGLDLEDLADAALQNIPLAIQHEAQSWWRASVQQKKTYGLSERVFVTCDSLKRLWRNAHPKTVSFWSDLENAVRRAIAQPGKQLTCRKLNLRRDGSWLRIQLPSGRMVCYPSARIDESGKISYMGVNTYSRKWQRLQTYGGKLAENVTQAAARDVMATNMPGVEDSGYDIILTVHDEILTESPDTADYSHEHLSTLLATNPNWALDLPLSAGGFESLRYKKE</sequence>
<proteinExistence type="inferred from homology"/>
<organism evidence="7">
    <name type="scientific">Serratia symbiotica SCt-VLC</name>
    <dbReference type="NCBI Taxonomy" id="1347341"/>
    <lineage>
        <taxon>Bacteria</taxon>
        <taxon>Pseudomonadati</taxon>
        <taxon>Pseudomonadota</taxon>
        <taxon>Gammaproteobacteria</taxon>
        <taxon>Enterobacterales</taxon>
        <taxon>Yersiniaceae</taxon>
        <taxon>Serratia</taxon>
        <taxon>Serratia symbiotica</taxon>
    </lineage>
</organism>
<dbReference type="EMBL" id="FR904233">
    <property type="protein sequence ID" value="CDG47876.1"/>
    <property type="molecule type" value="Genomic_DNA"/>
</dbReference>
<comment type="catalytic activity">
    <reaction evidence="5">
        <text>DNA(n) + a 2'-deoxyribonucleoside 5'-triphosphate = DNA(n+1) + diphosphate</text>
        <dbReference type="Rhea" id="RHEA:22508"/>
        <dbReference type="Rhea" id="RHEA-COMP:17339"/>
        <dbReference type="Rhea" id="RHEA-COMP:17340"/>
        <dbReference type="ChEBI" id="CHEBI:33019"/>
        <dbReference type="ChEBI" id="CHEBI:61560"/>
        <dbReference type="ChEBI" id="CHEBI:173112"/>
        <dbReference type="EC" id="2.7.7.7"/>
    </reaction>
</comment>
<dbReference type="Gene3D" id="3.30.70.370">
    <property type="match status" value="1"/>
</dbReference>